<accession>A0AAQ3L6S8</accession>
<evidence type="ECO:0000313" key="3">
    <source>
        <dbReference type="Proteomes" id="UP001304300"/>
    </source>
</evidence>
<dbReference type="Pfam" id="PF14606">
    <property type="entry name" value="Lipase_GDSL_3"/>
    <property type="match status" value="1"/>
</dbReference>
<dbReference type="GO" id="GO:0016788">
    <property type="term" value="F:hydrolase activity, acting on ester bonds"/>
    <property type="evidence" value="ECO:0007669"/>
    <property type="project" value="UniProtKB-ARBA"/>
</dbReference>
<keyword evidence="3" id="KW-1185">Reference proteome</keyword>
<sequence>MSFVQDGIRFFNVASLERRPESTSILLPRIPAKTREALSSRGSFIGMNGVGVELQFKTEAPNFKVYWSAVDGDLELTVYCGALEHSFHTVTNGQSVALNLGAVEELKTIDKLHLNGAYDSAVWRIVVNRGNAYFGGIDTLGYEIQSPAENELPLLTWLAYGSSITNSTSRGYPHQAARDLGVQVLNKGMSGSCMAEPEMSDYLASLDWDFATCELGVNMRNEQLAPDFKRRVDYLLDALMVSHPGKPIGLITVFPNIDHYVAGEPGTVQERYSETLREIVQLRSGDGVFLIEGADMLRSFSDLHTDLLHPSDFGQVRMGVNLANILKHKMPGLLA</sequence>
<keyword evidence="2" id="KW-0378">Hydrolase</keyword>
<dbReference type="EMBL" id="CP136920">
    <property type="protein sequence ID" value="WOO40056.1"/>
    <property type="molecule type" value="Genomic_DNA"/>
</dbReference>
<proteinExistence type="predicted"/>
<feature type="domain" description="SGNH hydrolase-type esterase" evidence="1">
    <location>
        <begin position="159"/>
        <end position="326"/>
    </location>
</feature>
<evidence type="ECO:0000313" key="2">
    <source>
        <dbReference type="EMBL" id="WOO40056.1"/>
    </source>
</evidence>
<organism evidence="2 3">
    <name type="scientific">Rubellicoccus peritrichatus</name>
    <dbReference type="NCBI Taxonomy" id="3080537"/>
    <lineage>
        <taxon>Bacteria</taxon>
        <taxon>Pseudomonadati</taxon>
        <taxon>Verrucomicrobiota</taxon>
        <taxon>Opitutia</taxon>
        <taxon>Puniceicoccales</taxon>
        <taxon>Cerasicoccaceae</taxon>
        <taxon>Rubellicoccus</taxon>
    </lineage>
</organism>
<evidence type="ECO:0000259" key="1">
    <source>
        <dbReference type="Pfam" id="PF14606"/>
    </source>
</evidence>
<dbReference type="SUPFAM" id="SSF52266">
    <property type="entry name" value="SGNH hydrolase"/>
    <property type="match status" value="1"/>
</dbReference>
<dbReference type="RefSeq" id="WP_317832154.1">
    <property type="nucleotide sequence ID" value="NZ_CP136920.1"/>
</dbReference>
<name>A0AAQ3L6S8_9BACT</name>
<dbReference type="Gene3D" id="3.40.50.1110">
    <property type="entry name" value="SGNH hydrolase"/>
    <property type="match status" value="1"/>
</dbReference>
<dbReference type="AlphaFoldDB" id="A0AAQ3L6S8"/>
<dbReference type="Proteomes" id="UP001304300">
    <property type="component" value="Chromosome"/>
</dbReference>
<dbReference type="InterPro" id="IPR036514">
    <property type="entry name" value="SGNH_hydro_sf"/>
</dbReference>
<dbReference type="KEGG" id="puo:RZN69_15640"/>
<dbReference type="InterPro" id="IPR013830">
    <property type="entry name" value="SGNH_hydro"/>
</dbReference>
<protein>
    <submittedName>
        <fullName evidence="2">SGNH/GDSL hydrolase family protein</fullName>
    </submittedName>
</protein>
<gene>
    <name evidence="2" type="ORF">RZN69_15640</name>
</gene>
<reference evidence="2 3" key="1">
    <citation type="submission" date="2023-10" db="EMBL/GenBank/DDBJ databases">
        <title>Rubellicoccus peritrichatus gen. nov., sp. nov., isolated from an algae of coral reef tank.</title>
        <authorList>
            <person name="Luo J."/>
        </authorList>
    </citation>
    <scope>NUCLEOTIDE SEQUENCE [LARGE SCALE GENOMIC DNA]</scope>
    <source>
        <strain evidence="2 3">CR14</strain>
    </source>
</reference>